<proteinExistence type="predicted"/>
<dbReference type="InterPro" id="IPR000866">
    <property type="entry name" value="AhpC/TSA"/>
</dbReference>
<name>A0A2S8G5C2_9BACT</name>
<dbReference type="GO" id="GO:0016491">
    <property type="term" value="F:oxidoreductase activity"/>
    <property type="evidence" value="ECO:0007669"/>
    <property type="project" value="InterPro"/>
</dbReference>
<dbReference type="PROSITE" id="PS51352">
    <property type="entry name" value="THIOREDOXIN_2"/>
    <property type="match status" value="1"/>
</dbReference>
<dbReference type="AlphaFoldDB" id="A0A2S8G5C2"/>
<dbReference type="PANTHER" id="PTHR43640:SF1">
    <property type="entry name" value="THIOREDOXIN-DEPENDENT PEROXIREDOXIN"/>
    <property type="match status" value="1"/>
</dbReference>
<dbReference type="OrthoDB" id="9809746at2"/>
<dbReference type="CDD" id="cd02969">
    <property type="entry name" value="PRX_like1"/>
    <property type="match status" value="1"/>
</dbReference>
<dbReference type="InterPro" id="IPR013766">
    <property type="entry name" value="Thioredoxin_domain"/>
</dbReference>
<feature type="domain" description="Thioredoxin" evidence="1">
    <location>
        <begin position="9"/>
        <end position="164"/>
    </location>
</feature>
<dbReference type="InterPro" id="IPR036249">
    <property type="entry name" value="Thioredoxin-like_sf"/>
</dbReference>
<dbReference type="PANTHER" id="PTHR43640">
    <property type="entry name" value="OS07G0260300 PROTEIN"/>
    <property type="match status" value="1"/>
</dbReference>
<protein>
    <submittedName>
        <fullName evidence="2">Thioredoxin family protein</fullName>
    </submittedName>
</protein>
<dbReference type="GO" id="GO:0016209">
    <property type="term" value="F:antioxidant activity"/>
    <property type="evidence" value="ECO:0007669"/>
    <property type="project" value="InterPro"/>
</dbReference>
<dbReference type="Pfam" id="PF00578">
    <property type="entry name" value="AhpC-TSA"/>
    <property type="match status" value="1"/>
</dbReference>
<dbReference type="RefSeq" id="WP_105328073.1">
    <property type="nucleotide sequence ID" value="NZ_PUHY01000004.1"/>
</dbReference>
<dbReference type="InterPro" id="IPR047262">
    <property type="entry name" value="PRX-like1"/>
</dbReference>
<reference evidence="2 3" key="1">
    <citation type="submission" date="2018-02" db="EMBL/GenBank/DDBJ databases">
        <title>Comparative genomes isolates from brazilian mangrove.</title>
        <authorList>
            <person name="Araujo J.E."/>
            <person name="Taketani R.G."/>
            <person name="Silva M.C.P."/>
            <person name="Loureco M.V."/>
            <person name="Andreote F.D."/>
        </authorList>
    </citation>
    <scope>NUCLEOTIDE SEQUENCE [LARGE SCALE GENOMIC DNA]</scope>
    <source>
        <strain evidence="2 3">Hex-1 MGV</strain>
    </source>
</reference>
<dbReference type="EMBL" id="PUHY01000004">
    <property type="protein sequence ID" value="PQO39636.1"/>
    <property type="molecule type" value="Genomic_DNA"/>
</dbReference>
<gene>
    <name evidence="2" type="ORF">C5Y83_02505</name>
</gene>
<evidence type="ECO:0000259" key="1">
    <source>
        <dbReference type="PROSITE" id="PS51352"/>
    </source>
</evidence>
<organism evidence="2 3">
    <name type="scientific">Blastopirellula marina</name>
    <dbReference type="NCBI Taxonomy" id="124"/>
    <lineage>
        <taxon>Bacteria</taxon>
        <taxon>Pseudomonadati</taxon>
        <taxon>Planctomycetota</taxon>
        <taxon>Planctomycetia</taxon>
        <taxon>Pirellulales</taxon>
        <taxon>Pirellulaceae</taxon>
        <taxon>Blastopirellula</taxon>
    </lineage>
</organism>
<dbReference type="Gene3D" id="3.40.30.10">
    <property type="entry name" value="Glutaredoxin"/>
    <property type="match status" value="1"/>
</dbReference>
<accession>A0A2S8G5C2</accession>
<evidence type="ECO:0000313" key="2">
    <source>
        <dbReference type="EMBL" id="PQO39636.1"/>
    </source>
</evidence>
<dbReference type="SUPFAM" id="SSF52833">
    <property type="entry name" value="Thioredoxin-like"/>
    <property type="match status" value="1"/>
</dbReference>
<comment type="caution">
    <text evidence="2">The sequence shown here is derived from an EMBL/GenBank/DDBJ whole genome shotgun (WGS) entry which is preliminary data.</text>
</comment>
<evidence type="ECO:0000313" key="3">
    <source>
        <dbReference type="Proteomes" id="UP000238322"/>
    </source>
</evidence>
<sequence length="197" mass="21236">MVKTASTMLPLGTTAPDFSLLNVDSKTVSLADFADAKALVVIFMCNHCPFVKHLASGLAEFGRECQAKGAAVVAISSNDVANYPDDSPEQMVHEVENRGYTFPYLYDEDQSVAQAYKAACTPDFYVFDADKKLAYRGQFDASRPGNDVPVTGEDLRKAVDAVLAGQEVPEPHMPSIGCNIKWIAGKEPAYFNSAGTA</sequence>
<dbReference type="Proteomes" id="UP000238322">
    <property type="component" value="Unassembled WGS sequence"/>
</dbReference>